<name>A0A494TIY2_SPHPE</name>
<evidence type="ECO:0000313" key="2">
    <source>
        <dbReference type="Proteomes" id="UP000276254"/>
    </source>
</evidence>
<dbReference type="EMBL" id="CP032829">
    <property type="protein sequence ID" value="AYJ85766.1"/>
    <property type="molecule type" value="Genomic_DNA"/>
</dbReference>
<accession>A0A494TIY2</accession>
<dbReference type="AlphaFoldDB" id="A0A494TIY2"/>
<keyword evidence="2" id="KW-1185">Reference proteome</keyword>
<proteinExistence type="predicted"/>
<sequence length="81" mass="8559">MICNAILRNQGGPKQRKILKDEHEAEANAALIAAAPQLLELVRGMMEVLIHDCDVPPCAGSMAPAEDLTGQAQILLAEIGA</sequence>
<evidence type="ECO:0000313" key="1">
    <source>
        <dbReference type="EMBL" id="AYJ85766.1"/>
    </source>
</evidence>
<gene>
    <name evidence="1" type="ORF">D3Y57_07005</name>
</gene>
<dbReference type="Proteomes" id="UP000276254">
    <property type="component" value="Chromosome"/>
</dbReference>
<dbReference type="KEGG" id="spha:D3Y57_07005"/>
<organism evidence="1 2">
    <name type="scientific">Sphingomonas paeninsulae</name>
    <dbReference type="NCBI Taxonomy" id="2319844"/>
    <lineage>
        <taxon>Bacteria</taxon>
        <taxon>Pseudomonadati</taxon>
        <taxon>Pseudomonadota</taxon>
        <taxon>Alphaproteobacteria</taxon>
        <taxon>Sphingomonadales</taxon>
        <taxon>Sphingomonadaceae</taxon>
        <taxon>Sphingomonas</taxon>
    </lineage>
</organism>
<protein>
    <submittedName>
        <fullName evidence="1">Uncharacterized protein</fullName>
    </submittedName>
</protein>
<reference evidence="1 2" key="1">
    <citation type="submission" date="2018-09" db="EMBL/GenBank/DDBJ databases">
        <title>Sphingomonas peninsula sp. nov., isolated from fildes peninsula, Antarctic soil.</title>
        <authorList>
            <person name="Yingchao G."/>
        </authorList>
    </citation>
    <scope>NUCLEOTIDE SEQUENCE [LARGE SCALE GENOMIC DNA]</scope>
    <source>
        <strain evidence="1 2">YZ-8</strain>
    </source>
</reference>